<evidence type="ECO:0000313" key="1">
    <source>
        <dbReference type="EMBL" id="MEH7830448.1"/>
    </source>
</evidence>
<dbReference type="EMBL" id="JBALHR010000026">
    <property type="protein sequence ID" value="MEH7830448.1"/>
    <property type="molecule type" value="Genomic_DNA"/>
</dbReference>
<dbReference type="Proteomes" id="UP001431963">
    <property type="component" value="Unassembled WGS sequence"/>
</dbReference>
<dbReference type="RefSeq" id="WP_335425484.1">
    <property type="nucleotide sequence ID" value="NZ_JBALHR010000026.1"/>
</dbReference>
<name>A0ABU8C0H1_9RHOB</name>
<protein>
    <submittedName>
        <fullName evidence="1">Uncharacterized protein</fullName>
    </submittedName>
</protein>
<evidence type="ECO:0000313" key="2">
    <source>
        <dbReference type="Proteomes" id="UP001431963"/>
    </source>
</evidence>
<organism evidence="1 2">
    <name type="scientific">Gemmobacter denitrificans</name>
    <dbReference type="NCBI Taxonomy" id="3123040"/>
    <lineage>
        <taxon>Bacteria</taxon>
        <taxon>Pseudomonadati</taxon>
        <taxon>Pseudomonadota</taxon>
        <taxon>Alphaproteobacteria</taxon>
        <taxon>Rhodobacterales</taxon>
        <taxon>Paracoccaceae</taxon>
        <taxon>Gemmobacter</taxon>
    </lineage>
</organism>
<keyword evidence="2" id="KW-1185">Reference proteome</keyword>
<proteinExistence type="predicted"/>
<sequence length="179" mass="19521">MTGHSLDLGPEAGVNALLGHLRQLDLPPAPVTPGSPILPGMFFVTDPESGTSITLESRPGLLFAADFQVTGQARWLALHIALDGFDLDGRMILGLCARSAAPQSTTFRPCLRNGRDSGFDDIFFRKTAVAYAEPSLHMDALLIEDQPLLAAPAPWRELVLFFRPETGRIELQDLRLFVV</sequence>
<gene>
    <name evidence="1" type="ORF">V6590_20040</name>
</gene>
<comment type="caution">
    <text evidence="1">The sequence shown here is derived from an EMBL/GenBank/DDBJ whole genome shotgun (WGS) entry which is preliminary data.</text>
</comment>
<accession>A0ABU8C0H1</accession>
<reference evidence="1" key="1">
    <citation type="submission" date="2024-02" db="EMBL/GenBank/DDBJ databases">
        <title>Genome sequences of strain Gemmobacter sp. JM10B15.</title>
        <authorList>
            <person name="Zhang M."/>
        </authorList>
    </citation>
    <scope>NUCLEOTIDE SEQUENCE</scope>
    <source>
        <strain evidence="1">JM10B15</strain>
    </source>
</reference>